<dbReference type="CDD" id="cd17536">
    <property type="entry name" value="REC_YesN-like"/>
    <property type="match status" value="1"/>
</dbReference>
<sequence length="252" mass="28959">MSQSILIVDDEWIVVQNIRDNIHWEQLGLSRVYTALNLVQAQQVFRDHPVDIMICDIEMPEGNGIELMAWVKEHSPGTVRMFLTCHEDFAYAKQAVKLGAFDYLLKPIPYEELEFVISQALEHSKKSHYQEQVLGSLYPADSQEPGVVHRVKEIVSQFISHDLTREQIAELVHLAPDYLSHLFKKETGVTLSEYIASQRLTMAKYLLAQTSLPVSSIADKVGYSYVSYFNRVFKKAYGMTPVEYRRSEKKAE</sequence>
<evidence type="ECO:0000259" key="7">
    <source>
        <dbReference type="PROSITE" id="PS01124"/>
    </source>
</evidence>
<dbReference type="PANTHER" id="PTHR43280:SF2">
    <property type="entry name" value="HTH-TYPE TRANSCRIPTIONAL REGULATOR EXSA"/>
    <property type="match status" value="1"/>
</dbReference>
<dbReference type="Pfam" id="PF12833">
    <property type="entry name" value="HTH_18"/>
    <property type="match status" value="1"/>
</dbReference>
<dbReference type="PROSITE" id="PS01124">
    <property type="entry name" value="HTH_ARAC_FAMILY_2"/>
    <property type="match status" value="1"/>
</dbReference>
<dbReference type="PROSITE" id="PS00041">
    <property type="entry name" value="HTH_ARAC_FAMILY_1"/>
    <property type="match status" value="1"/>
</dbReference>
<evidence type="ECO:0000259" key="8">
    <source>
        <dbReference type="PROSITE" id="PS50110"/>
    </source>
</evidence>
<proteinExistence type="predicted"/>
<protein>
    <recommendedName>
        <fullName evidence="1">Stage 0 sporulation protein A homolog</fullName>
    </recommendedName>
</protein>
<dbReference type="SMART" id="SM00448">
    <property type="entry name" value="REC"/>
    <property type="match status" value="1"/>
</dbReference>
<dbReference type="PRINTS" id="PR00032">
    <property type="entry name" value="HTHARAC"/>
</dbReference>
<dbReference type="EMBL" id="ACEC01000134">
    <property type="protein sequence ID" value="EEG28569.1"/>
    <property type="molecule type" value="Genomic_DNA"/>
</dbReference>
<dbReference type="InterPro" id="IPR011006">
    <property type="entry name" value="CheY-like_superfamily"/>
</dbReference>
<evidence type="ECO:0000313" key="10">
    <source>
        <dbReference type="Proteomes" id="UP000003340"/>
    </source>
</evidence>
<keyword evidence="6" id="KW-0597">Phosphoprotein</keyword>
<reference evidence="9 10" key="2">
    <citation type="submission" date="2009-02" db="EMBL/GenBank/DDBJ databases">
        <title>Draft genome sequence of Clostridium methylpentosum (DSM 5476).</title>
        <authorList>
            <person name="Sudarsanam P."/>
            <person name="Ley R."/>
            <person name="Guruge J."/>
            <person name="Turnbaugh P.J."/>
            <person name="Mahowald M."/>
            <person name="Liep D."/>
            <person name="Gordon J."/>
        </authorList>
    </citation>
    <scope>NUCLEOTIDE SEQUENCE [LARGE SCALE GENOMIC DNA]</scope>
    <source>
        <strain evidence="9 10">DSM 5476</strain>
    </source>
</reference>
<name>C0EIY2_9FIRM</name>
<dbReference type="Gene3D" id="3.40.50.2300">
    <property type="match status" value="1"/>
</dbReference>
<keyword evidence="4" id="KW-0804">Transcription</keyword>
<feature type="modified residue" description="4-aspartylphosphate" evidence="6">
    <location>
        <position position="56"/>
    </location>
</feature>
<dbReference type="AlphaFoldDB" id="C0EIY2"/>
<dbReference type="Gene3D" id="1.10.10.60">
    <property type="entry name" value="Homeodomain-like"/>
    <property type="match status" value="2"/>
</dbReference>
<dbReference type="eggNOG" id="COG2207">
    <property type="taxonomic scope" value="Bacteria"/>
</dbReference>
<dbReference type="InterPro" id="IPR001789">
    <property type="entry name" value="Sig_transdc_resp-reg_receiver"/>
</dbReference>
<dbReference type="Pfam" id="PF00072">
    <property type="entry name" value="Response_reg"/>
    <property type="match status" value="1"/>
</dbReference>
<dbReference type="SUPFAM" id="SSF52172">
    <property type="entry name" value="CheY-like"/>
    <property type="match status" value="1"/>
</dbReference>
<feature type="domain" description="HTH araC/xylS-type" evidence="7">
    <location>
        <begin position="149"/>
        <end position="247"/>
    </location>
</feature>
<dbReference type="InterPro" id="IPR009057">
    <property type="entry name" value="Homeodomain-like_sf"/>
</dbReference>
<dbReference type="SUPFAM" id="SSF46689">
    <property type="entry name" value="Homeodomain-like"/>
    <property type="match status" value="2"/>
</dbReference>
<dbReference type="PANTHER" id="PTHR43280">
    <property type="entry name" value="ARAC-FAMILY TRANSCRIPTIONAL REGULATOR"/>
    <property type="match status" value="1"/>
</dbReference>
<evidence type="ECO:0000256" key="1">
    <source>
        <dbReference type="ARBA" id="ARBA00018672"/>
    </source>
</evidence>
<dbReference type="InterPro" id="IPR018062">
    <property type="entry name" value="HTH_AraC-typ_CS"/>
</dbReference>
<evidence type="ECO:0000313" key="9">
    <source>
        <dbReference type="EMBL" id="EEG28569.1"/>
    </source>
</evidence>
<accession>C0EIY2</accession>
<dbReference type="InterPro" id="IPR018060">
    <property type="entry name" value="HTH_AraC"/>
</dbReference>
<comment type="caution">
    <text evidence="9">The sequence shown here is derived from an EMBL/GenBank/DDBJ whole genome shotgun (WGS) entry which is preliminary data.</text>
</comment>
<keyword evidence="10" id="KW-1185">Reference proteome</keyword>
<dbReference type="PROSITE" id="PS50110">
    <property type="entry name" value="RESPONSE_REGULATORY"/>
    <property type="match status" value="1"/>
</dbReference>
<dbReference type="HOGENOM" id="CLU_000445_5_1_9"/>
<dbReference type="Proteomes" id="UP000003340">
    <property type="component" value="Unassembled WGS sequence"/>
</dbReference>
<keyword evidence="2" id="KW-0805">Transcription regulation</keyword>
<dbReference type="GO" id="GO:0000160">
    <property type="term" value="P:phosphorelay signal transduction system"/>
    <property type="evidence" value="ECO:0007669"/>
    <property type="project" value="InterPro"/>
</dbReference>
<dbReference type="SMART" id="SM00342">
    <property type="entry name" value="HTH_ARAC"/>
    <property type="match status" value="1"/>
</dbReference>
<dbReference type="InterPro" id="IPR020449">
    <property type="entry name" value="Tscrpt_reg_AraC-type_HTH"/>
</dbReference>
<evidence type="ECO:0000256" key="2">
    <source>
        <dbReference type="ARBA" id="ARBA00023015"/>
    </source>
</evidence>
<feature type="domain" description="Response regulatory" evidence="8">
    <location>
        <begin position="4"/>
        <end position="121"/>
    </location>
</feature>
<evidence type="ECO:0000256" key="3">
    <source>
        <dbReference type="ARBA" id="ARBA00023125"/>
    </source>
</evidence>
<evidence type="ECO:0000256" key="5">
    <source>
        <dbReference type="ARBA" id="ARBA00024867"/>
    </source>
</evidence>
<evidence type="ECO:0000256" key="4">
    <source>
        <dbReference type="ARBA" id="ARBA00023163"/>
    </source>
</evidence>
<comment type="function">
    <text evidence="5">May play the central regulatory role in sporulation. It may be an element of the effector pathway responsible for the activation of sporulation genes in response to nutritional stress. Spo0A may act in concert with spo0H (a sigma factor) to control the expression of some genes that are critical to the sporulation process.</text>
</comment>
<gene>
    <name evidence="9" type="ORF">CLOSTMETH_03828</name>
</gene>
<reference evidence="9 10" key="1">
    <citation type="submission" date="2009-01" db="EMBL/GenBank/DDBJ databases">
        <authorList>
            <person name="Fulton L."/>
            <person name="Clifton S."/>
            <person name="Fulton B."/>
            <person name="Xu J."/>
            <person name="Minx P."/>
            <person name="Pepin K.H."/>
            <person name="Johnson M."/>
            <person name="Bhonagiri V."/>
            <person name="Nash W.E."/>
            <person name="Mardis E.R."/>
            <person name="Wilson R.K."/>
        </authorList>
    </citation>
    <scope>NUCLEOTIDE SEQUENCE [LARGE SCALE GENOMIC DNA]</scope>
    <source>
        <strain evidence="9 10">DSM 5476</strain>
    </source>
</reference>
<keyword evidence="3" id="KW-0238">DNA-binding</keyword>
<evidence type="ECO:0000256" key="6">
    <source>
        <dbReference type="PROSITE-ProRule" id="PRU00169"/>
    </source>
</evidence>
<dbReference type="GO" id="GO:0003700">
    <property type="term" value="F:DNA-binding transcription factor activity"/>
    <property type="evidence" value="ECO:0007669"/>
    <property type="project" value="InterPro"/>
</dbReference>
<dbReference type="GO" id="GO:0043565">
    <property type="term" value="F:sequence-specific DNA binding"/>
    <property type="evidence" value="ECO:0007669"/>
    <property type="project" value="InterPro"/>
</dbReference>
<dbReference type="eggNOG" id="COG4753">
    <property type="taxonomic scope" value="Bacteria"/>
</dbReference>
<dbReference type="STRING" id="537013.CLOSTMETH_03828"/>
<organism evidence="9 10">
    <name type="scientific">[Clostridium] methylpentosum DSM 5476</name>
    <dbReference type="NCBI Taxonomy" id="537013"/>
    <lineage>
        <taxon>Bacteria</taxon>
        <taxon>Bacillati</taxon>
        <taxon>Bacillota</taxon>
        <taxon>Clostridia</taxon>
        <taxon>Eubacteriales</taxon>
        <taxon>Oscillospiraceae</taxon>
        <taxon>Oscillospiraceae incertae sedis</taxon>
    </lineage>
</organism>